<evidence type="ECO:0000313" key="2">
    <source>
        <dbReference type="EMBL" id="GBM78229.1"/>
    </source>
</evidence>
<evidence type="ECO:0000313" key="3">
    <source>
        <dbReference type="Proteomes" id="UP000499080"/>
    </source>
</evidence>
<comment type="caution">
    <text evidence="2">The sequence shown here is derived from an EMBL/GenBank/DDBJ whole genome shotgun (WGS) entry which is preliminary data.</text>
</comment>
<feature type="compositionally biased region" description="Polar residues" evidence="1">
    <location>
        <begin position="14"/>
        <end position="25"/>
    </location>
</feature>
<dbReference type="EMBL" id="BGPR01002741">
    <property type="protein sequence ID" value="GBM78229.1"/>
    <property type="molecule type" value="Genomic_DNA"/>
</dbReference>
<proteinExistence type="predicted"/>
<feature type="region of interest" description="Disordered" evidence="1">
    <location>
        <begin position="14"/>
        <end position="42"/>
    </location>
</feature>
<sequence>MSRIGNIGMESYSVDSLDSSQTRGRYTNRHSIGKTRGPVPQHQPLDRFRQFLFQIEAYDAYLSHKWSPVHHHPPFSREIEKTLLHSTVHSLWGKTMRQSLSPNNWNDVDNFYFI</sequence>
<name>A0A4Y2ILZ9_ARAVE</name>
<keyword evidence="3" id="KW-1185">Reference proteome</keyword>
<gene>
    <name evidence="2" type="ORF">AVEN_77742_1</name>
</gene>
<accession>A0A4Y2ILZ9</accession>
<protein>
    <submittedName>
        <fullName evidence="2">Uncharacterized protein</fullName>
    </submittedName>
</protein>
<organism evidence="2 3">
    <name type="scientific">Araneus ventricosus</name>
    <name type="common">Orbweaver spider</name>
    <name type="synonym">Epeira ventricosa</name>
    <dbReference type="NCBI Taxonomy" id="182803"/>
    <lineage>
        <taxon>Eukaryota</taxon>
        <taxon>Metazoa</taxon>
        <taxon>Ecdysozoa</taxon>
        <taxon>Arthropoda</taxon>
        <taxon>Chelicerata</taxon>
        <taxon>Arachnida</taxon>
        <taxon>Araneae</taxon>
        <taxon>Araneomorphae</taxon>
        <taxon>Entelegynae</taxon>
        <taxon>Araneoidea</taxon>
        <taxon>Araneidae</taxon>
        <taxon>Araneus</taxon>
    </lineage>
</organism>
<evidence type="ECO:0000256" key="1">
    <source>
        <dbReference type="SAM" id="MobiDB-lite"/>
    </source>
</evidence>
<dbReference type="AlphaFoldDB" id="A0A4Y2ILZ9"/>
<dbReference type="Proteomes" id="UP000499080">
    <property type="component" value="Unassembled WGS sequence"/>
</dbReference>
<reference evidence="2 3" key="1">
    <citation type="journal article" date="2019" name="Sci. Rep.">
        <title>Orb-weaving spider Araneus ventricosus genome elucidates the spidroin gene catalogue.</title>
        <authorList>
            <person name="Kono N."/>
            <person name="Nakamura H."/>
            <person name="Ohtoshi R."/>
            <person name="Moran D.A.P."/>
            <person name="Shinohara A."/>
            <person name="Yoshida Y."/>
            <person name="Fujiwara M."/>
            <person name="Mori M."/>
            <person name="Tomita M."/>
            <person name="Arakawa K."/>
        </authorList>
    </citation>
    <scope>NUCLEOTIDE SEQUENCE [LARGE SCALE GENOMIC DNA]</scope>
</reference>